<dbReference type="AlphaFoldDB" id="A0A4Y2VG80"/>
<dbReference type="Proteomes" id="UP000499080">
    <property type="component" value="Unassembled WGS sequence"/>
</dbReference>
<keyword evidence="3" id="KW-1185">Reference proteome</keyword>
<evidence type="ECO:0000313" key="3">
    <source>
        <dbReference type="Proteomes" id="UP000499080"/>
    </source>
</evidence>
<name>A0A4Y2VG80_ARAVE</name>
<evidence type="ECO:0000313" key="1">
    <source>
        <dbReference type="EMBL" id="GBO24291.1"/>
    </source>
</evidence>
<protein>
    <submittedName>
        <fullName evidence="2">Uncharacterized protein</fullName>
    </submittedName>
</protein>
<dbReference type="EMBL" id="BGPR01047279">
    <property type="protein sequence ID" value="GBO24291.1"/>
    <property type="molecule type" value="Genomic_DNA"/>
</dbReference>
<sequence>MHHGSSLAVSQILKNSVSMNDRVTDLCLAVRHETGALQQKTICPHTEILSSLKDAKSASENAFKETSEMLPMSRLRCLVLCRCPNSFIKPLQWATTAIRLKLRKQINILINIGSSSGCDEG</sequence>
<dbReference type="EMBL" id="BGPR01047283">
    <property type="protein sequence ID" value="GBO24295.1"/>
    <property type="molecule type" value="Genomic_DNA"/>
</dbReference>
<evidence type="ECO:0000313" key="2">
    <source>
        <dbReference type="EMBL" id="GBO24295.1"/>
    </source>
</evidence>
<organism evidence="2 3">
    <name type="scientific">Araneus ventricosus</name>
    <name type="common">Orbweaver spider</name>
    <name type="synonym">Epeira ventricosa</name>
    <dbReference type="NCBI Taxonomy" id="182803"/>
    <lineage>
        <taxon>Eukaryota</taxon>
        <taxon>Metazoa</taxon>
        <taxon>Ecdysozoa</taxon>
        <taxon>Arthropoda</taxon>
        <taxon>Chelicerata</taxon>
        <taxon>Arachnida</taxon>
        <taxon>Araneae</taxon>
        <taxon>Araneomorphae</taxon>
        <taxon>Entelegynae</taxon>
        <taxon>Araneoidea</taxon>
        <taxon>Araneidae</taxon>
        <taxon>Araneus</taxon>
    </lineage>
</organism>
<proteinExistence type="predicted"/>
<comment type="caution">
    <text evidence="2">The sequence shown here is derived from an EMBL/GenBank/DDBJ whole genome shotgun (WGS) entry which is preliminary data.</text>
</comment>
<gene>
    <name evidence="2" type="ORF">AVEN_181060_1</name>
    <name evidence="1" type="ORF">AVEN_761_1</name>
</gene>
<reference evidence="2 3" key="1">
    <citation type="journal article" date="2019" name="Sci. Rep.">
        <title>Orb-weaving spider Araneus ventricosus genome elucidates the spidroin gene catalogue.</title>
        <authorList>
            <person name="Kono N."/>
            <person name="Nakamura H."/>
            <person name="Ohtoshi R."/>
            <person name="Moran D.A.P."/>
            <person name="Shinohara A."/>
            <person name="Yoshida Y."/>
            <person name="Fujiwara M."/>
            <person name="Mori M."/>
            <person name="Tomita M."/>
            <person name="Arakawa K."/>
        </authorList>
    </citation>
    <scope>NUCLEOTIDE SEQUENCE [LARGE SCALE GENOMIC DNA]</scope>
</reference>
<accession>A0A4Y2VG80</accession>